<dbReference type="EMBL" id="JADNRY010000192">
    <property type="protein sequence ID" value="KAF9061710.1"/>
    <property type="molecule type" value="Genomic_DNA"/>
</dbReference>
<proteinExistence type="predicted"/>
<dbReference type="Proteomes" id="UP000772434">
    <property type="component" value="Unassembled WGS sequence"/>
</dbReference>
<reference evidence="1" key="1">
    <citation type="submission" date="2020-11" db="EMBL/GenBank/DDBJ databases">
        <authorList>
            <consortium name="DOE Joint Genome Institute"/>
            <person name="Ahrendt S."/>
            <person name="Riley R."/>
            <person name="Andreopoulos W."/>
            <person name="Labutti K."/>
            <person name="Pangilinan J."/>
            <person name="Ruiz-Duenas F.J."/>
            <person name="Barrasa J.M."/>
            <person name="Sanchez-Garcia M."/>
            <person name="Camarero S."/>
            <person name="Miyauchi S."/>
            <person name="Serrano A."/>
            <person name="Linde D."/>
            <person name="Babiker R."/>
            <person name="Drula E."/>
            <person name="Ayuso-Fernandez I."/>
            <person name="Pacheco R."/>
            <person name="Padilla G."/>
            <person name="Ferreira P."/>
            <person name="Barriuso J."/>
            <person name="Kellner H."/>
            <person name="Castanera R."/>
            <person name="Alfaro M."/>
            <person name="Ramirez L."/>
            <person name="Pisabarro A.G."/>
            <person name="Kuo A."/>
            <person name="Tritt A."/>
            <person name="Lipzen A."/>
            <person name="He G."/>
            <person name="Yan M."/>
            <person name="Ng V."/>
            <person name="Cullen D."/>
            <person name="Martin F."/>
            <person name="Rosso M.-N."/>
            <person name="Henrissat B."/>
            <person name="Hibbett D."/>
            <person name="Martinez A.T."/>
            <person name="Grigoriev I.V."/>
        </authorList>
    </citation>
    <scope>NUCLEOTIDE SEQUENCE</scope>
    <source>
        <strain evidence="1">AH 40177</strain>
    </source>
</reference>
<protein>
    <submittedName>
        <fullName evidence="1">Uncharacterized protein</fullName>
    </submittedName>
</protein>
<gene>
    <name evidence="1" type="ORF">BDP27DRAFT_1369404</name>
</gene>
<keyword evidence="2" id="KW-1185">Reference proteome</keyword>
<accession>A0A9P5TZN4</accession>
<evidence type="ECO:0000313" key="2">
    <source>
        <dbReference type="Proteomes" id="UP000772434"/>
    </source>
</evidence>
<organism evidence="1 2">
    <name type="scientific">Rhodocollybia butyracea</name>
    <dbReference type="NCBI Taxonomy" id="206335"/>
    <lineage>
        <taxon>Eukaryota</taxon>
        <taxon>Fungi</taxon>
        <taxon>Dikarya</taxon>
        <taxon>Basidiomycota</taxon>
        <taxon>Agaricomycotina</taxon>
        <taxon>Agaricomycetes</taxon>
        <taxon>Agaricomycetidae</taxon>
        <taxon>Agaricales</taxon>
        <taxon>Marasmiineae</taxon>
        <taxon>Omphalotaceae</taxon>
        <taxon>Rhodocollybia</taxon>
    </lineage>
</organism>
<dbReference type="AlphaFoldDB" id="A0A9P5TZN4"/>
<comment type="caution">
    <text evidence="1">The sequence shown here is derived from an EMBL/GenBank/DDBJ whole genome shotgun (WGS) entry which is preliminary data.</text>
</comment>
<sequence length="134" mass="14518">MLSGCQVCLELWVGWDGRSVGEVLGDQGIPWLREGGGTVGMVWDAIGIVEDADAELETESEALAVSISSTEMVGDVIERESRSSKSDDARAVSLLKRIVLVLVPVHNWAISIRRNPLWDRYGTVMGPHGTIMGP</sequence>
<name>A0A9P5TZN4_9AGAR</name>
<evidence type="ECO:0000313" key="1">
    <source>
        <dbReference type="EMBL" id="KAF9061710.1"/>
    </source>
</evidence>